<evidence type="ECO:0000313" key="3">
    <source>
        <dbReference type="Proteomes" id="UP001066276"/>
    </source>
</evidence>
<accession>A0AAV7PQB5</accession>
<proteinExistence type="predicted"/>
<dbReference type="EMBL" id="JANPWB010000011">
    <property type="protein sequence ID" value="KAJ1130381.1"/>
    <property type="molecule type" value="Genomic_DNA"/>
</dbReference>
<gene>
    <name evidence="2" type="ORF">NDU88_008734</name>
</gene>
<evidence type="ECO:0000313" key="2">
    <source>
        <dbReference type="EMBL" id="KAJ1130381.1"/>
    </source>
</evidence>
<dbReference type="Proteomes" id="UP001066276">
    <property type="component" value="Chromosome 7"/>
</dbReference>
<sequence>MCCRCHLYPGTGGQSSQSPWTSGVKGAATTNLRALRTQKRKRGWTAREDRKKQECGRTKTDGRHGNRQRARTRTEAGTRRKVPGGICNIDGVAGGAPAKLPFTLQEKRGTLRCIQKLVGKPGRLAGGAGRK</sequence>
<keyword evidence="3" id="KW-1185">Reference proteome</keyword>
<comment type="caution">
    <text evidence="2">The sequence shown here is derived from an EMBL/GenBank/DDBJ whole genome shotgun (WGS) entry which is preliminary data.</text>
</comment>
<reference evidence="2" key="1">
    <citation type="journal article" date="2022" name="bioRxiv">
        <title>Sequencing and chromosome-scale assembly of the giantPleurodeles waltlgenome.</title>
        <authorList>
            <person name="Brown T."/>
            <person name="Elewa A."/>
            <person name="Iarovenko S."/>
            <person name="Subramanian E."/>
            <person name="Araus A.J."/>
            <person name="Petzold A."/>
            <person name="Susuki M."/>
            <person name="Suzuki K.-i.T."/>
            <person name="Hayashi T."/>
            <person name="Toyoda A."/>
            <person name="Oliveira C."/>
            <person name="Osipova E."/>
            <person name="Leigh N.D."/>
            <person name="Simon A."/>
            <person name="Yun M.H."/>
        </authorList>
    </citation>
    <scope>NUCLEOTIDE SEQUENCE</scope>
    <source>
        <strain evidence="2">20211129_DDA</strain>
        <tissue evidence="2">Liver</tissue>
    </source>
</reference>
<protein>
    <submittedName>
        <fullName evidence="2">Uncharacterized protein</fullName>
    </submittedName>
</protein>
<feature type="compositionally biased region" description="Basic and acidic residues" evidence="1">
    <location>
        <begin position="45"/>
        <end position="64"/>
    </location>
</feature>
<dbReference type="AlphaFoldDB" id="A0AAV7PQB5"/>
<name>A0AAV7PQB5_PLEWA</name>
<feature type="region of interest" description="Disordered" evidence="1">
    <location>
        <begin position="8"/>
        <end position="82"/>
    </location>
</feature>
<evidence type="ECO:0000256" key="1">
    <source>
        <dbReference type="SAM" id="MobiDB-lite"/>
    </source>
</evidence>
<organism evidence="2 3">
    <name type="scientific">Pleurodeles waltl</name>
    <name type="common">Iberian ribbed newt</name>
    <dbReference type="NCBI Taxonomy" id="8319"/>
    <lineage>
        <taxon>Eukaryota</taxon>
        <taxon>Metazoa</taxon>
        <taxon>Chordata</taxon>
        <taxon>Craniata</taxon>
        <taxon>Vertebrata</taxon>
        <taxon>Euteleostomi</taxon>
        <taxon>Amphibia</taxon>
        <taxon>Batrachia</taxon>
        <taxon>Caudata</taxon>
        <taxon>Salamandroidea</taxon>
        <taxon>Salamandridae</taxon>
        <taxon>Pleurodelinae</taxon>
        <taxon>Pleurodeles</taxon>
    </lineage>
</organism>